<dbReference type="PANTHER" id="PTHR46534">
    <property type="entry name" value="IGGFC_BINDING DOMAIN-CONTAINING PROTEIN"/>
    <property type="match status" value="1"/>
</dbReference>
<evidence type="ECO:0000256" key="1">
    <source>
        <dbReference type="SAM" id="MobiDB-lite"/>
    </source>
</evidence>
<evidence type="ECO:0000313" key="3">
    <source>
        <dbReference type="EMBL" id="KAJ8021409.1"/>
    </source>
</evidence>
<organism evidence="3 4">
    <name type="scientific">Holothuria leucospilota</name>
    <name type="common">Black long sea cucumber</name>
    <name type="synonym">Mertensiothuria leucospilota</name>
    <dbReference type="NCBI Taxonomy" id="206669"/>
    <lineage>
        <taxon>Eukaryota</taxon>
        <taxon>Metazoa</taxon>
        <taxon>Echinodermata</taxon>
        <taxon>Eleutherozoa</taxon>
        <taxon>Echinozoa</taxon>
        <taxon>Holothuroidea</taxon>
        <taxon>Aspidochirotacea</taxon>
        <taxon>Aspidochirotida</taxon>
        <taxon>Holothuriidae</taxon>
        <taxon>Holothuria</taxon>
    </lineage>
</organism>
<dbReference type="AlphaFoldDB" id="A0A9Q1BDP4"/>
<sequence>MVSVFKESQITLPSTIQSNALDHETPVWSSLTTTNTVYQDQGLQPSTDMSESSAVFDFPGGKCPLAPPYAYVRGKTQSVSVSDLVGLGLEFLSWSRSRSRNPLVSVLVSVSDTLVSTTTLLNRDTFDSVTNVSANQEASLLPDMWEIQFLFTFLPPACDQAETRVRVFIATTTNNEDANGIGEFFDIPLVALPPDIESGRSNWYGNSTIAISADKKVVAHGFMVCSETGNVRAAAFRIRAVTELGNDYRVVTTQNTGNSQLAIVALHDETLVRISHISSSLYENVTLKPYEMYILQGSYDMTGAYIHANFPVFVLVGNYADNIYPIGLRDGEDAFYEVLTPFNQWGRLFSVVPLSDVQTGSIVKMLHWDDDTRISWTMNGRTVTQIPKAVDISRVDLFPFANDALMELNATDPILVAQFMTDFRDGGSKMTQTVSMLLSPSVSQVTNNYTVFPTFDLAGATATYHVTVWLPPNGDPSDLYVNNERRTWQVVYPWFPRDHNNKKLIPSARRYHDPTENSSPDTVKFDTSRRQKRRRI</sequence>
<dbReference type="Pfam" id="PF17517">
    <property type="entry name" value="IgGFc_binding"/>
    <property type="match status" value="1"/>
</dbReference>
<accession>A0A9Q1BDP4</accession>
<dbReference type="EMBL" id="JAIZAY010000021">
    <property type="protein sequence ID" value="KAJ8021409.1"/>
    <property type="molecule type" value="Genomic_DNA"/>
</dbReference>
<reference evidence="3" key="1">
    <citation type="submission" date="2021-10" db="EMBL/GenBank/DDBJ databases">
        <title>Tropical sea cucumber genome reveals ecological adaptation and Cuvierian tubules defense mechanism.</title>
        <authorList>
            <person name="Chen T."/>
        </authorList>
    </citation>
    <scope>NUCLEOTIDE SEQUENCE</scope>
    <source>
        <strain evidence="3">Nanhai2018</strain>
        <tissue evidence="3">Muscle</tissue>
    </source>
</reference>
<feature type="domain" description="IgGFc-binding protein N-terminal" evidence="2">
    <location>
        <begin position="240"/>
        <end position="489"/>
    </location>
</feature>
<feature type="region of interest" description="Disordered" evidence="1">
    <location>
        <begin position="506"/>
        <end position="536"/>
    </location>
</feature>
<evidence type="ECO:0000313" key="4">
    <source>
        <dbReference type="Proteomes" id="UP001152320"/>
    </source>
</evidence>
<dbReference type="OrthoDB" id="10576176at2759"/>
<dbReference type="PANTHER" id="PTHR46534:SF1">
    <property type="entry name" value="IGGFC-BINDING PROTEIN N-TERMINAL DOMAIN-CONTAINING PROTEIN"/>
    <property type="match status" value="1"/>
</dbReference>
<comment type="caution">
    <text evidence="3">The sequence shown here is derived from an EMBL/GenBank/DDBJ whole genome shotgun (WGS) entry which is preliminary data.</text>
</comment>
<gene>
    <name evidence="3" type="ORF">HOLleu_38593</name>
</gene>
<dbReference type="Proteomes" id="UP001152320">
    <property type="component" value="Chromosome 21"/>
</dbReference>
<dbReference type="InterPro" id="IPR035234">
    <property type="entry name" value="IgGFc-bd_N"/>
</dbReference>
<proteinExistence type="predicted"/>
<keyword evidence="4" id="KW-1185">Reference proteome</keyword>
<protein>
    <recommendedName>
        <fullName evidence="2">IgGFc-binding protein N-terminal domain-containing protein</fullName>
    </recommendedName>
</protein>
<evidence type="ECO:0000259" key="2">
    <source>
        <dbReference type="Pfam" id="PF17517"/>
    </source>
</evidence>
<name>A0A9Q1BDP4_HOLLE</name>